<name>A0A317EVH6_9SPHI</name>
<proteinExistence type="predicted"/>
<dbReference type="SMART" id="SM00342">
    <property type="entry name" value="HTH_ARAC"/>
    <property type="match status" value="1"/>
</dbReference>
<dbReference type="Proteomes" id="UP000245391">
    <property type="component" value="Unassembled WGS sequence"/>
</dbReference>
<evidence type="ECO:0000313" key="3">
    <source>
        <dbReference type="Proteomes" id="UP000245391"/>
    </source>
</evidence>
<dbReference type="RefSeq" id="WP_109932447.1">
    <property type="nucleotide sequence ID" value="NZ_QGNY01000009.1"/>
</dbReference>
<dbReference type="EMBL" id="QGNY01000009">
    <property type="protein sequence ID" value="PWS29943.1"/>
    <property type="molecule type" value="Genomic_DNA"/>
</dbReference>
<organism evidence="2 3">
    <name type="scientific">Pedobacter paludis</name>
    <dbReference type="NCBI Taxonomy" id="2203212"/>
    <lineage>
        <taxon>Bacteria</taxon>
        <taxon>Pseudomonadati</taxon>
        <taxon>Bacteroidota</taxon>
        <taxon>Sphingobacteriia</taxon>
        <taxon>Sphingobacteriales</taxon>
        <taxon>Sphingobacteriaceae</taxon>
        <taxon>Pedobacter</taxon>
    </lineage>
</organism>
<reference evidence="3" key="1">
    <citation type="submission" date="2018-05" db="EMBL/GenBank/DDBJ databases">
        <title>Pedobacter paludis sp. nov., isolated from wetland soil.</title>
        <authorList>
            <person name="Zhang Y."/>
        </authorList>
    </citation>
    <scope>NUCLEOTIDE SEQUENCE [LARGE SCALE GENOMIC DNA]</scope>
    <source>
        <strain evidence="3">R-8</strain>
    </source>
</reference>
<feature type="domain" description="HTH araC/xylS-type" evidence="1">
    <location>
        <begin position="159"/>
        <end position="262"/>
    </location>
</feature>
<dbReference type="GO" id="GO:0003700">
    <property type="term" value="F:DNA-binding transcription factor activity"/>
    <property type="evidence" value="ECO:0007669"/>
    <property type="project" value="InterPro"/>
</dbReference>
<protein>
    <recommendedName>
        <fullName evidence="1">HTH araC/xylS-type domain-containing protein</fullName>
    </recommendedName>
</protein>
<gene>
    <name evidence="2" type="ORF">DF947_20365</name>
</gene>
<dbReference type="InterPro" id="IPR018060">
    <property type="entry name" value="HTH_AraC"/>
</dbReference>
<sequence>MRVQFYQTKSELLKPWLEGYYLLFKDKIEADVEYLTFPNNFVNLSISNQVNVAFNDIEAVITEDRSKSISSTLVADYKKPIKVQYIGKVAEITFHFKPLGLNAFLPNPISHYKDSLNAFYPFADFSSSMLTILNESCIDIKIDQIEKYWLTKLSGFQHPFMIDLIDDILIPNREVSIHELALKYNTSRQNIFKLFKNLLGKSPSDFLKIHRFRETLSNRIASLKNEGNLTSLSYESLFYDQSHMIREFKALTGLSPKIFFEKIRLKKGAGNWLFV</sequence>
<keyword evidence="3" id="KW-1185">Reference proteome</keyword>
<dbReference type="PROSITE" id="PS01124">
    <property type="entry name" value="HTH_ARAC_FAMILY_2"/>
    <property type="match status" value="1"/>
</dbReference>
<evidence type="ECO:0000313" key="2">
    <source>
        <dbReference type="EMBL" id="PWS29943.1"/>
    </source>
</evidence>
<comment type="caution">
    <text evidence="2">The sequence shown here is derived from an EMBL/GenBank/DDBJ whole genome shotgun (WGS) entry which is preliminary data.</text>
</comment>
<evidence type="ECO:0000259" key="1">
    <source>
        <dbReference type="PROSITE" id="PS01124"/>
    </source>
</evidence>
<accession>A0A317EVH6</accession>
<dbReference type="Pfam" id="PF12833">
    <property type="entry name" value="HTH_18"/>
    <property type="match status" value="1"/>
</dbReference>
<dbReference type="AlphaFoldDB" id="A0A317EVH6"/>
<dbReference type="Gene3D" id="1.10.10.60">
    <property type="entry name" value="Homeodomain-like"/>
    <property type="match status" value="1"/>
</dbReference>
<dbReference type="OrthoDB" id="662446at2"/>
<dbReference type="GO" id="GO:0043565">
    <property type="term" value="F:sequence-specific DNA binding"/>
    <property type="evidence" value="ECO:0007669"/>
    <property type="project" value="InterPro"/>
</dbReference>